<sequence length="55" mass="5921">MTTQYAHIGKKSWWSGNVKTLCGLILPPGNAKSVWFPAFVQTCPGCLAVQKNGGK</sequence>
<reference evidence="2" key="1">
    <citation type="submission" date="2016-10" db="EMBL/GenBank/DDBJ databases">
        <authorList>
            <person name="Varghese N."/>
            <person name="Submissions S."/>
        </authorList>
    </citation>
    <scope>NUCLEOTIDE SEQUENCE [LARGE SCALE GENOMIC DNA]</scope>
    <source>
        <strain evidence="2">DSM 44654</strain>
    </source>
</reference>
<evidence type="ECO:0000313" key="2">
    <source>
        <dbReference type="Proteomes" id="UP000198878"/>
    </source>
</evidence>
<gene>
    <name evidence="1" type="ORF">SAMN05421837_10532</name>
</gene>
<proteinExistence type="predicted"/>
<dbReference type="Proteomes" id="UP000198878">
    <property type="component" value="Unassembled WGS sequence"/>
</dbReference>
<dbReference type="AlphaFoldDB" id="A0A1H5QVM0"/>
<dbReference type="EMBL" id="FNUJ01000005">
    <property type="protein sequence ID" value="SEF30153.1"/>
    <property type="molecule type" value="Genomic_DNA"/>
</dbReference>
<accession>A0A1H5QVM0</accession>
<dbReference type="RefSeq" id="WP_167379691.1">
    <property type="nucleotide sequence ID" value="NZ_FNUJ01000005.1"/>
</dbReference>
<evidence type="ECO:0000313" key="1">
    <source>
        <dbReference type="EMBL" id="SEF30153.1"/>
    </source>
</evidence>
<keyword evidence="2" id="KW-1185">Reference proteome</keyword>
<dbReference type="STRING" id="218821.SAMN05421837_10532"/>
<organism evidence="1 2">
    <name type="scientific">Amycolatopsis pretoriensis</name>
    <dbReference type="NCBI Taxonomy" id="218821"/>
    <lineage>
        <taxon>Bacteria</taxon>
        <taxon>Bacillati</taxon>
        <taxon>Actinomycetota</taxon>
        <taxon>Actinomycetes</taxon>
        <taxon>Pseudonocardiales</taxon>
        <taxon>Pseudonocardiaceae</taxon>
        <taxon>Amycolatopsis</taxon>
    </lineage>
</organism>
<name>A0A1H5QVM0_9PSEU</name>
<protein>
    <submittedName>
        <fullName evidence="1">Uncharacterized protein</fullName>
    </submittedName>
</protein>